<dbReference type="GO" id="GO:0046982">
    <property type="term" value="F:protein heterodimerization activity"/>
    <property type="evidence" value="ECO:0007669"/>
    <property type="project" value="InterPro"/>
</dbReference>
<dbReference type="InterPro" id="IPR009072">
    <property type="entry name" value="Histone-fold"/>
</dbReference>
<dbReference type="FunFam" id="1.10.20.10:FF:000085">
    <property type="entry name" value="Histone H3.2"/>
    <property type="match status" value="1"/>
</dbReference>
<evidence type="ECO:0000256" key="7">
    <source>
        <dbReference type="ARBA" id="ARBA00023269"/>
    </source>
</evidence>
<evidence type="ECO:0000256" key="3">
    <source>
        <dbReference type="ARBA" id="ARBA00010343"/>
    </source>
</evidence>
<sequence>MSDTSSRGRRRFMPAPSRVSKPEKPIKVRRPRGQAEREVNYYQRTTSLLIRKIPFARVVRDIVLELWKGENRLYWKTTALLALQEAAEWYIVCLFQDANLCAQHAKRVTVMSEDLALVRRIRERH</sequence>
<dbReference type="Proteomes" id="UP001362899">
    <property type="component" value="Unassembled WGS sequence"/>
</dbReference>
<keyword evidence="11" id="KW-1185">Reference proteome</keyword>
<accession>A0AAV5RGM7</accession>
<evidence type="ECO:0000256" key="4">
    <source>
        <dbReference type="ARBA" id="ARBA00022454"/>
    </source>
</evidence>
<comment type="caution">
    <text evidence="10">The sequence shown here is derived from an EMBL/GenBank/DDBJ whole genome shotgun (WGS) entry which is preliminary data.</text>
</comment>
<keyword evidence="6" id="KW-0539">Nucleus</keyword>
<feature type="domain" description="Core Histone H2A/H2B/H3" evidence="9">
    <location>
        <begin position="34"/>
        <end position="121"/>
    </location>
</feature>
<keyword evidence="5" id="KW-0238">DNA-binding</keyword>
<dbReference type="GO" id="GO:0003677">
    <property type="term" value="F:DNA binding"/>
    <property type="evidence" value="ECO:0007669"/>
    <property type="project" value="UniProtKB-KW"/>
</dbReference>
<evidence type="ECO:0000256" key="8">
    <source>
        <dbReference type="SAM" id="MobiDB-lite"/>
    </source>
</evidence>
<name>A0AAV5RGM7_STABA</name>
<dbReference type="PRINTS" id="PR00622">
    <property type="entry name" value="HISTONEH3"/>
</dbReference>
<reference evidence="10 11" key="1">
    <citation type="journal article" date="2023" name="Elife">
        <title>Identification of key yeast species and microbe-microbe interactions impacting larval growth of Drosophila in the wild.</title>
        <authorList>
            <person name="Mure A."/>
            <person name="Sugiura Y."/>
            <person name="Maeda R."/>
            <person name="Honda K."/>
            <person name="Sakurai N."/>
            <person name="Takahashi Y."/>
            <person name="Watada M."/>
            <person name="Katoh T."/>
            <person name="Gotoh A."/>
            <person name="Gotoh Y."/>
            <person name="Taniguchi I."/>
            <person name="Nakamura K."/>
            <person name="Hayashi T."/>
            <person name="Katayama T."/>
            <person name="Uemura T."/>
            <person name="Hattori Y."/>
        </authorList>
    </citation>
    <scope>NUCLEOTIDE SEQUENCE [LARGE SCALE GENOMIC DNA]</scope>
    <source>
        <strain evidence="10 11">SB-73</strain>
    </source>
</reference>
<evidence type="ECO:0000256" key="2">
    <source>
        <dbReference type="ARBA" id="ARBA00004286"/>
    </source>
</evidence>
<comment type="subcellular location">
    <subcellularLocation>
        <location evidence="2">Chromosome</location>
    </subcellularLocation>
    <subcellularLocation>
        <location evidence="1">Nucleus</location>
    </subcellularLocation>
</comment>
<dbReference type="GO" id="GO:0030527">
    <property type="term" value="F:structural constituent of chromatin"/>
    <property type="evidence" value="ECO:0007669"/>
    <property type="project" value="InterPro"/>
</dbReference>
<organism evidence="10 11">
    <name type="scientific">Starmerella bacillaris</name>
    <name type="common">Yeast</name>
    <name type="synonym">Candida zemplinina</name>
    <dbReference type="NCBI Taxonomy" id="1247836"/>
    <lineage>
        <taxon>Eukaryota</taxon>
        <taxon>Fungi</taxon>
        <taxon>Dikarya</taxon>
        <taxon>Ascomycota</taxon>
        <taxon>Saccharomycotina</taxon>
        <taxon>Dipodascomycetes</taxon>
        <taxon>Dipodascales</taxon>
        <taxon>Trichomonascaceae</taxon>
        <taxon>Starmerella</taxon>
    </lineage>
</organism>
<protein>
    <recommendedName>
        <fullName evidence="9">Core Histone H2A/H2B/H3 domain-containing protein</fullName>
    </recommendedName>
</protein>
<dbReference type="GO" id="GO:0005634">
    <property type="term" value="C:nucleus"/>
    <property type="evidence" value="ECO:0007669"/>
    <property type="project" value="UniProtKB-SubCell"/>
</dbReference>
<keyword evidence="7" id="KW-0544">Nucleosome core</keyword>
<proteinExistence type="inferred from homology"/>
<dbReference type="InterPro" id="IPR007125">
    <property type="entry name" value="H2A/H2B/H3"/>
</dbReference>
<dbReference type="InterPro" id="IPR000164">
    <property type="entry name" value="Histone_H3/CENP-A"/>
</dbReference>
<dbReference type="AlphaFoldDB" id="A0AAV5RGM7"/>
<gene>
    <name evidence="10" type="ORF">DASB73_011100</name>
</gene>
<dbReference type="PANTHER" id="PTHR45810:SF1">
    <property type="entry name" value="HISTONE H3-LIKE CENTROMERIC PROTEIN A"/>
    <property type="match status" value="1"/>
</dbReference>
<comment type="similarity">
    <text evidence="3">Belongs to the histone H3 family.</text>
</comment>
<evidence type="ECO:0000256" key="5">
    <source>
        <dbReference type="ARBA" id="ARBA00023125"/>
    </source>
</evidence>
<keyword evidence="4" id="KW-0158">Chromosome</keyword>
<dbReference type="PANTHER" id="PTHR45810">
    <property type="entry name" value="HISTONE H3.2"/>
    <property type="match status" value="1"/>
</dbReference>
<feature type="region of interest" description="Disordered" evidence="8">
    <location>
        <begin position="1"/>
        <end position="32"/>
    </location>
</feature>
<dbReference type="GO" id="GO:0000786">
    <property type="term" value="C:nucleosome"/>
    <property type="evidence" value="ECO:0007669"/>
    <property type="project" value="UniProtKB-KW"/>
</dbReference>
<dbReference type="EMBL" id="BTGC01000003">
    <property type="protein sequence ID" value="GMM50152.1"/>
    <property type="molecule type" value="Genomic_DNA"/>
</dbReference>
<dbReference type="Pfam" id="PF00125">
    <property type="entry name" value="Histone"/>
    <property type="match status" value="1"/>
</dbReference>
<dbReference type="Gene3D" id="1.10.20.10">
    <property type="entry name" value="Histone, subunit A"/>
    <property type="match status" value="1"/>
</dbReference>
<evidence type="ECO:0000256" key="6">
    <source>
        <dbReference type="ARBA" id="ARBA00023242"/>
    </source>
</evidence>
<evidence type="ECO:0000256" key="1">
    <source>
        <dbReference type="ARBA" id="ARBA00004123"/>
    </source>
</evidence>
<dbReference type="SMART" id="SM00428">
    <property type="entry name" value="H3"/>
    <property type="match status" value="1"/>
</dbReference>
<evidence type="ECO:0000259" key="9">
    <source>
        <dbReference type="Pfam" id="PF00125"/>
    </source>
</evidence>
<dbReference type="CDD" id="cd22911">
    <property type="entry name" value="HFD_H3"/>
    <property type="match status" value="1"/>
</dbReference>
<dbReference type="SUPFAM" id="SSF47113">
    <property type="entry name" value="Histone-fold"/>
    <property type="match status" value="1"/>
</dbReference>
<evidence type="ECO:0000313" key="10">
    <source>
        <dbReference type="EMBL" id="GMM50152.1"/>
    </source>
</evidence>
<evidence type="ECO:0000313" key="11">
    <source>
        <dbReference type="Proteomes" id="UP001362899"/>
    </source>
</evidence>